<keyword evidence="2" id="KW-1133">Transmembrane helix</keyword>
<dbReference type="Pfam" id="PF01551">
    <property type="entry name" value="Peptidase_M23"/>
    <property type="match status" value="1"/>
</dbReference>
<reference evidence="4" key="1">
    <citation type="submission" date="2024-05" db="EMBL/GenBank/DDBJ databases">
        <title>Isolation and characterization of Sporomusa carbonis sp. nov., a carboxydotrophic hydrogenogen in the genus of Sporomusa isolated from a charcoal burning pile.</title>
        <authorList>
            <person name="Boeer T."/>
            <person name="Rosenbaum F."/>
            <person name="Eysell L."/>
            <person name="Mueller V."/>
            <person name="Daniel R."/>
            <person name="Poehlein A."/>
        </authorList>
    </citation>
    <scope>NUCLEOTIDE SEQUENCE [LARGE SCALE GENOMIC DNA]</scope>
    <source>
        <strain evidence="4">DSM 10669</strain>
    </source>
</reference>
<dbReference type="SUPFAM" id="SSF51261">
    <property type="entry name" value="Duplicated hybrid motif"/>
    <property type="match status" value="1"/>
</dbReference>
<dbReference type="InterPro" id="IPR016047">
    <property type="entry name" value="M23ase_b-sheet_dom"/>
</dbReference>
<evidence type="ECO:0000256" key="2">
    <source>
        <dbReference type="SAM" id="Phobius"/>
    </source>
</evidence>
<keyword evidence="2" id="KW-0812">Transmembrane</keyword>
<dbReference type="CDD" id="cd12797">
    <property type="entry name" value="M23_peptidase"/>
    <property type="match status" value="1"/>
</dbReference>
<dbReference type="Gene3D" id="2.70.70.10">
    <property type="entry name" value="Glucose Permease (Domain IIA)"/>
    <property type="match status" value="1"/>
</dbReference>
<feature type="domain" description="M23ase beta-sheet core" evidence="3">
    <location>
        <begin position="133"/>
        <end position="222"/>
    </location>
</feature>
<sequence>MPGRIFAKIVRTGYVGQVATAGMLLTVAALLMFAVISTLEPVAKPPVAKTAPVSEPVQQVQSPALNSLSADPANTTPALPASQSNSSVSAPVEAVAIENNAVADSQAISELWNGVITQKFGWRLHPLYQDWRYHNGVDIAGGEGKIVPALVNGKVIEIYTDKQYGLTVVVESDNYIVYYSSLASVAVQENAIIKIGRPIGSMGITLSEPEPHLHLAIQTQDKQEYLAPHEIFPNIPE</sequence>
<organism evidence="4 5">
    <name type="scientific">Sporomusa silvacetica DSM 10669</name>
    <dbReference type="NCBI Taxonomy" id="1123289"/>
    <lineage>
        <taxon>Bacteria</taxon>
        <taxon>Bacillati</taxon>
        <taxon>Bacillota</taxon>
        <taxon>Negativicutes</taxon>
        <taxon>Selenomonadales</taxon>
        <taxon>Sporomusaceae</taxon>
        <taxon>Sporomusa</taxon>
    </lineage>
</organism>
<dbReference type="RefSeq" id="WP_094603934.1">
    <property type="nucleotide sequence ID" value="NZ_CP155573.1"/>
</dbReference>
<keyword evidence="1" id="KW-0732">Signal</keyword>
<evidence type="ECO:0000256" key="1">
    <source>
        <dbReference type="ARBA" id="ARBA00022729"/>
    </source>
</evidence>
<keyword evidence="2" id="KW-0472">Membrane</keyword>
<evidence type="ECO:0000313" key="5">
    <source>
        <dbReference type="Proteomes" id="UP000216752"/>
    </source>
</evidence>
<evidence type="ECO:0000259" key="3">
    <source>
        <dbReference type="Pfam" id="PF01551"/>
    </source>
</evidence>
<gene>
    <name evidence="4" type="ORF">SPSIL_043580</name>
</gene>
<keyword evidence="5" id="KW-1185">Reference proteome</keyword>
<name>A0ABZ3IRP0_9FIRM</name>
<evidence type="ECO:0000313" key="4">
    <source>
        <dbReference type="EMBL" id="XFO68138.1"/>
    </source>
</evidence>
<dbReference type="InterPro" id="IPR050570">
    <property type="entry name" value="Cell_wall_metabolism_enzyme"/>
</dbReference>
<dbReference type="InterPro" id="IPR011055">
    <property type="entry name" value="Dup_hybrid_motif"/>
</dbReference>
<dbReference type="EMBL" id="CP155573">
    <property type="protein sequence ID" value="XFO68138.1"/>
    <property type="molecule type" value="Genomic_DNA"/>
</dbReference>
<dbReference type="PANTHER" id="PTHR21666:SF289">
    <property type="entry name" value="L-ALA--D-GLU ENDOPEPTIDASE"/>
    <property type="match status" value="1"/>
</dbReference>
<dbReference type="PANTHER" id="PTHR21666">
    <property type="entry name" value="PEPTIDASE-RELATED"/>
    <property type="match status" value="1"/>
</dbReference>
<dbReference type="Proteomes" id="UP000216752">
    <property type="component" value="Chromosome"/>
</dbReference>
<protein>
    <recommendedName>
        <fullName evidence="3">M23ase beta-sheet core domain-containing protein</fullName>
    </recommendedName>
</protein>
<proteinExistence type="predicted"/>
<accession>A0ABZ3IRP0</accession>
<feature type="transmembrane region" description="Helical" evidence="2">
    <location>
        <begin position="12"/>
        <end position="36"/>
    </location>
</feature>